<name>A0AC59EXJ6_9VIRU</name>
<accession>A0AC59EXJ6</accession>
<organism evidence="1 2">
    <name type="scientific">Phaeocystis globosa virus PgV-16T</name>
    <dbReference type="NCBI Taxonomy" id="3071227"/>
    <lineage>
        <taxon>Viruses</taxon>
        <taxon>Varidnaviria</taxon>
        <taxon>Bamfordvirae</taxon>
        <taxon>Nucleocytoviricota</taxon>
        <taxon>Megaviricetes</taxon>
        <taxon>Imitervirales</taxon>
        <taxon>Mesomimiviridae</taxon>
        <taxon>Tethysvirus</taxon>
        <taxon>Tethysvirus hollandense</taxon>
    </lineage>
</organism>
<proteinExistence type="predicted"/>
<dbReference type="Proteomes" id="UP000204225">
    <property type="component" value="Segment"/>
</dbReference>
<protein>
    <submittedName>
        <fullName evidence="1">Uncharacterized protein</fullName>
    </submittedName>
</protein>
<gene>
    <name evidence="1" type="ORF">PGCG_00357</name>
</gene>
<evidence type="ECO:0000313" key="1">
    <source>
        <dbReference type="EMBL" id="AGM15668.1"/>
    </source>
</evidence>
<dbReference type="EMBL" id="KC662249">
    <property type="protein sequence ID" value="AGM15668.1"/>
    <property type="molecule type" value="Genomic_DNA"/>
</dbReference>
<reference evidence="1 2" key="1">
    <citation type="journal article" date="2013" name="Proc. Natl. Acad. Sci. U.S.A.">
        <title>Genome of Phaeocystis globosa virus PgV-16T highlights the common ancestry of the largest known DNA viruses infecting eukaryotes.</title>
        <authorList>
            <person name="Santini S."/>
            <person name="Jeudy S."/>
            <person name="Bartoli J."/>
            <person name="Poirot O."/>
            <person name="Lescot M."/>
            <person name="Abergel C."/>
            <person name="Barbe V."/>
            <person name="Wommack K.E."/>
            <person name="Noordeloos A.A."/>
            <person name="Brussaard C.P."/>
            <person name="Claverie J.M."/>
        </authorList>
    </citation>
    <scope>NUCLEOTIDE SEQUENCE [LARGE SCALE GENOMIC DNA]</scope>
    <source>
        <strain evidence="1 2">16T</strain>
    </source>
</reference>
<keyword evidence="2" id="KW-1185">Reference proteome</keyword>
<sequence>MANLIFNVLPYDIQETVFAMRLEYIGADIKHRTYNKDELLKIVKKLPMKYITMPHSQSSISYYSPFDINVCVALLIAVQVLTRGALENDGNDWVNRLIKPIGLGLQLNAMQDSKNDRKYIYDTTDELLLKLILKLRW</sequence>
<evidence type="ECO:0000313" key="2">
    <source>
        <dbReference type="Proteomes" id="UP000204225"/>
    </source>
</evidence>